<feature type="transmembrane region" description="Helical" evidence="6">
    <location>
        <begin position="160"/>
        <end position="176"/>
    </location>
</feature>
<reference evidence="8 9" key="1">
    <citation type="submission" date="2016-11" db="EMBL/GenBank/DDBJ databases">
        <authorList>
            <person name="Jaros S."/>
            <person name="Januszkiewicz K."/>
            <person name="Wedrychowicz H."/>
        </authorList>
    </citation>
    <scope>NUCLEOTIDE SEQUENCE [LARGE SCALE GENOMIC DNA]</scope>
    <source>
        <strain evidence="8 9">DSM 18899</strain>
    </source>
</reference>
<dbReference type="PANTHER" id="PTHR32322">
    <property type="entry name" value="INNER MEMBRANE TRANSPORTER"/>
    <property type="match status" value="1"/>
</dbReference>
<feature type="transmembrane region" description="Helical" evidence="6">
    <location>
        <begin position="218"/>
        <end position="239"/>
    </location>
</feature>
<dbReference type="InterPro" id="IPR050638">
    <property type="entry name" value="AA-Vitamin_Transporters"/>
</dbReference>
<feature type="transmembrane region" description="Helical" evidence="6">
    <location>
        <begin position="188"/>
        <end position="206"/>
    </location>
</feature>
<sequence>MPARSPALAYLLLTLTSLFWSGNFVVARATHAAIPPLALSFGRWAIALAILLPFASARAWRDRALLRAQWGRVVLLGAIGIAGFNSLAYAGLHFTSATNAVLTNSFIPILILPLGALFLREPFSARQALGVLISFLGVMTIFSHGELGRLLALDLNRGDLLLLLAALDWAVYTLLLRRLDPRIDRFGLLLTITAIGLVCIAPFAGWEWLSGARVAPSWGNLATFLYVGIFPSVLAYLFYNYGVARVGPAQAGSFIHLMPVFGTLLAMAFLGERFEWFHALGMAGIFAGLLLGSLRPHVLAQPETKSP</sequence>
<feature type="domain" description="EamA" evidence="7">
    <location>
        <begin position="8"/>
        <end position="142"/>
    </location>
</feature>
<evidence type="ECO:0000256" key="2">
    <source>
        <dbReference type="ARBA" id="ARBA00007362"/>
    </source>
</evidence>
<keyword evidence="3 6" id="KW-0812">Transmembrane</keyword>
<evidence type="ECO:0000259" key="7">
    <source>
        <dbReference type="Pfam" id="PF00892"/>
    </source>
</evidence>
<evidence type="ECO:0000256" key="4">
    <source>
        <dbReference type="ARBA" id="ARBA00022989"/>
    </source>
</evidence>
<dbReference type="OrthoDB" id="4167046at2"/>
<accession>A0A1K2HGA3</accession>
<feature type="transmembrane region" description="Helical" evidence="6">
    <location>
        <begin position="100"/>
        <end position="119"/>
    </location>
</feature>
<dbReference type="RefSeq" id="WP_072428246.1">
    <property type="nucleotide sequence ID" value="NZ_FPKR01000006.1"/>
</dbReference>
<dbReference type="PANTHER" id="PTHR32322:SF2">
    <property type="entry name" value="EAMA DOMAIN-CONTAINING PROTEIN"/>
    <property type="match status" value="1"/>
</dbReference>
<evidence type="ECO:0000256" key="1">
    <source>
        <dbReference type="ARBA" id="ARBA00004141"/>
    </source>
</evidence>
<comment type="similarity">
    <text evidence="2">Belongs to the EamA transporter family.</text>
</comment>
<feature type="transmembrane region" description="Helical" evidence="6">
    <location>
        <begin position="251"/>
        <end position="270"/>
    </location>
</feature>
<proteinExistence type="inferred from homology"/>
<dbReference type="SUPFAM" id="SSF103481">
    <property type="entry name" value="Multidrug resistance efflux transporter EmrE"/>
    <property type="match status" value="2"/>
</dbReference>
<dbReference type="AlphaFoldDB" id="A0A1K2HGA3"/>
<dbReference type="InterPro" id="IPR000620">
    <property type="entry name" value="EamA_dom"/>
</dbReference>
<feature type="transmembrane region" description="Helical" evidence="6">
    <location>
        <begin position="73"/>
        <end position="94"/>
    </location>
</feature>
<keyword evidence="5 6" id="KW-0472">Membrane</keyword>
<keyword evidence="9" id="KW-1185">Reference proteome</keyword>
<feature type="transmembrane region" description="Helical" evidence="6">
    <location>
        <begin position="276"/>
        <end position="294"/>
    </location>
</feature>
<feature type="domain" description="EamA" evidence="7">
    <location>
        <begin position="157"/>
        <end position="291"/>
    </location>
</feature>
<feature type="transmembrane region" description="Helical" evidence="6">
    <location>
        <begin position="128"/>
        <end position="145"/>
    </location>
</feature>
<dbReference type="EMBL" id="FPKR01000006">
    <property type="protein sequence ID" value="SFZ75755.1"/>
    <property type="molecule type" value="Genomic_DNA"/>
</dbReference>
<evidence type="ECO:0000313" key="9">
    <source>
        <dbReference type="Proteomes" id="UP000186513"/>
    </source>
</evidence>
<comment type="subcellular location">
    <subcellularLocation>
        <location evidence="1">Membrane</location>
        <topology evidence="1">Multi-pass membrane protein</topology>
    </subcellularLocation>
</comment>
<dbReference type="GO" id="GO:0016020">
    <property type="term" value="C:membrane"/>
    <property type="evidence" value="ECO:0007669"/>
    <property type="project" value="UniProtKB-SubCell"/>
</dbReference>
<gene>
    <name evidence="8" type="ORF">SAMN02745887_01721</name>
</gene>
<feature type="transmembrane region" description="Helical" evidence="6">
    <location>
        <begin position="42"/>
        <end position="61"/>
    </location>
</feature>
<dbReference type="STRING" id="1121279.SAMN02745887_01721"/>
<dbReference type="Pfam" id="PF00892">
    <property type="entry name" value="EamA"/>
    <property type="match status" value="2"/>
</dbReference>
<keyword evidence="4 6" id="KW-1133">Transmembrane helix</keyword>
<dbReference type="Proteomes" id="UP000186513">
    <property type="component" value="Unassembled WGS sequence"/>
</dbReference>
<name>A0A1K2HGA3_9NEIS</name>
<organism evidence="8 9">
    <name type="scientific">Chitinimonas taiwanensis DSM 18899</name>
    <dbReference type="NCBI Taxonomy" id="1121279"/>
    <lineage>
        <taxon>Bacteria</taxon>
        <taxon>Pseudomonadati</taxon>
        <taxon>Pseudomonadota</taxon>
        <taxon>Betaproteobacteria</taxon>
        <taxon>Neisseriales</taxon>
        <taxon>Chitinibacteraceae</taxon>
        <taxon>Chitinimonas</taxon>
    </lineage>
</organism>
<dbReference type="InterPro" id="IPR037185">
    <property type="entry name" value="EmrE-like"/>
</dbReference>
<evidence type="ECO:0000256" key="5">
    <source>
        <dbReference type="ARBA" id="ARBA00023136"/>
    </source>
</evidence>
<protein>
    <submittedName>
        <fullName evidence="8">Permease of the drug/metabolite transporter (DMT) superfamily</fullName>
    </submittedName>
</protein>
<evidence type="ECO:0000313" key="8">
    <source>
        <dbReference type="EMBL" id="SFZ75755.1"/>
    </source>
</evidence>
<evidence type="ECO:0000256" key="6">
    <source>
        <dbReference type="SAM" id="Phobius"/>
    </source>
</evidence>
<evidence type="ECO:0000256" key="3">
    <source>
        <dbReference type="ARBA" id="ARBA00022692"/>
    </source>
</evidence>